<dbReference type="Pfam" id="PF04655">
    <property type="entry name" value="APH_6_hur"/>
    <property type="match status" value="1"/>
</dbReference>
<sequence length="282" mass="31105">MQIETCRSLAGAASLFETYVDRWRLTADGDPIVTPGSRLLPVRLQDGTPAMLKIALDEDEQAGNRLMAWWAGEGAAWVHAQEDHALLMERAMGTKSLMGMALAGQHDEVSQIVCATLHKLHRPRAQPQPSLVSLDRWFADLRKAAQQGGMFLRCLAQAEQLLATPREPVVLHGDVHHDNVLDFAEGGWRVIDPKRVYGERTFDFANLICNPDLPSATDPGRFTRQVQVIARAAQLEPRRLVQWVLAFSGLSAAWFLQDDHQPGAQHQLTLAALAAQAQEGGS</sequence>
<protein>
    <submittedName>
        <fullName evidence="1">Streptomycin 6-kinase</fullName>
    </submittedName>
</protein>
<keyword evidence="1" id="KW-0418">Kinase</keyword>
<gene>
    <name evidence="1" type="ORF">SAMN05216178_1886</name>
</gene>
<reference evidence="2" key="1">
    <citation type="submission" date="2016-10" db="EMBL/GenBank/DDBJ databases">
        <authorList>
            <person name="Varghese N."/>
            <person name="Submissions S."/>
        </authorList>
    </citation>
    <scope>NUCLEOTIDE SEQUENCE [LARGE SCALE GENOMIC DNA]</scope>
    <source>
        <strain evidence="2">DSM 9751</strain>
    </source>
</reference>
<dbReference type="GO" id="GO:0019748">
    <property type="term" value="P:secondary metabolic process"/>
    <property type="evidence" value="ECO:0007669"/>
    <property type="project" value="InterPro"/>
</dbReference>
<dbReference type="InterPro" id="IPR011009">
    <property type="entry name" value="Kinase-like_dom_sf"/>
</dbReference>
<name>A0A1H4LFH9_9PSED</name>
<evidence type="ECO:0000313" key="1">
    <source>
        <dbReference type="EMBL" id="SEB69509.1"/>
    </source>
</evidence>
<dbReference type="GO" id="GO:0016773">
    <property type="term" value="F:phosphotransferase activity, alcohol group as acceptor"/>
    <property type="evidence" value="ECO:0007669"/>
    <property type="project" value="InterPro"/>
</dbReference>
<dbReference type="EMBL" id="FNTJ01000001">
    <property type="protein sequence ID" value="SEB69509.1"/>
    <property type="molecule type" value="Genomic_DNA"/>
</dbReference>
<dbReference type="Proteomes" id="UP000198982">
    <property type="component" value="Unassembled WGS sequence"/>
</dbReference>
<keyword evidence="2" id="KW-1185">Reference proteome</keyword>
<dbReference type="InterPro" id="IPR006748">
    <property type="entry name" value="NH2Glyco/OHUrea_AB-resist_kin"/>
</dbReference>
<accession>A0A1H4LFH9</accession>
<organism evidence="1 2">
    <name type="scientific">Pseudomonas saponiphila</name>
    <dbReference type="NCBI Taxonomy" id="556534"/>
    <lineage>
        <taxon>Bacteria</taxon>
        <taxon>Pseudomonadati</taxon>
        <taxon>Pseudomonadota</taxon>
        <taxon>Gammaproteobacteria</taxon>
        <taxon>Pseudomonadales</taxon>
        <taxon>Pseudomonadaceae</taxon>
        <taxon>Pseudomonas</taxon>
    </lineage>
</organism>
<evidence type="ECO:0000313" key="2">
    <source>
        <dbReference type="Proteomes" id="UP000198982"/>
    </source>
</evidence>
<dbReference type="Gene3D" id="3.90.1200.10">
    <property type="match status" value="1"/>
</dbReference>
<keyword evidence="1" id="KW-0808">Transferase</keyword>
<dbReference type="SUPFAM" id="SSF56112">
    <property type="entry name" value="Protein kinase-like (PK-like)"/>
    <property type="match status" value="1"/>
</dbReference>
<proteinExistence type="predicted"/>
<dbReference type="AlphaFoldDB" id="A0A1H4LFH9"/>
<dbReference type="GO" id="GO:0016301">
    <property type="term" value="F:kinase activity"/>
    <property type="evidence" value="ECO:0007669"/>
    <property type="project" value="UniProtKB-KW"/>
</dbReference>